<protein>
    <recommendedName>
        <fullName evidence="4">tRNA pseudouridine synthase A</fullName>
        <ecNumber evidence="4">5.4.99.12</ecNumber>
    </recommendedName>
    <alternativeName>
        <fullName evidence="4">tRNA pseudouridine(38-40) synthase</fullName>
    </alternativeName>
    <alternativeName>
        <fullName evidence="4">tRNA pseudouridylate synthase I</fullName>
    </alternativeName>
    <alternativeName>
        <fullName evidence="4">tRNA-uridine isomerase I</fullName>
    </alternativeName>
</protein>
<comment type="caution">
    <text evidence="9">The sequence shown here is derived from an EMBL/GenBank/DDBJ whole genome shotgun (WGS) entry which is preliminary data.</text>
</comment>
<evidence type="ECO:0000256" key="3">
    <source>
        <dbReference type="ARBA" id="ARBA00023235"/>
    </source>
</evidence>
<dbReference type="PANTHER" id="PTHR11142:SF0">
    <property type="entry name" value="TRNA PSEUDOURIDINE SYNTHASE-LIKE 1"/>
    <property type="match status" value="1"/>
</dbReference>
<evidence type="ECO:0000256" key="1">
    <source>
        <dbReference type="ARBA" id="ARBA00009375"/>
    </source>
</evidence>
<evidence type="ECO:0000256" key="6">
    <source>
        <dbReference type="PIRSR" id="PIRSR001430-2"/>
    </source>
</evidence>
<dbReference type="FunFam" id="3.30.70.580:FF:000001">
    <property type="entry name" value="tRNA pseudouridine synthase A"/>
    <property type="match status" value="1"/>
</dbReference>
<dbReference type="Gene3D" id="3.30.70.660">
    <property type="entry name" value="Pseudouridine synthase I, catalytic domain, C-terminal subdomain"/>
    <property type="match status" value="1"/>
</dbReference>
<dbReference type="PIRSF" id="PIRSF001430">
    <property type="entry name" value="tRNA_psdUrid_synth"/>
    <property type="match status" value="1"/>
</dbReference>
<dbReference type="HAMAP" id="MF_00171">
    <property type="entry name" value="TruA"/>
    <property type="match status" value="1"/>
</dbReference>
<comment type="subunit">
    <text evidence="4">Homodimer.</text>
</comment>
<organism evidence="9 10">
    <name type="scientific">Paenibacillus sambharensis</name>
    <dbReference type="NCBI Taxonomy" id="1803190"/>
    <lineage>
        <taxon>Bacteria</taxon>
        <taxon>Bacillati</taxon>
        <taxon>Bacillota</taxon>
        <taxon>Bacilli</taxon>
        <taxon>Bacillales</taxon>
        <taxon>Paenibacillaceae</taxon>
        <taxon>Paenibacillus</taxon>
    </lineage>
</organism>
<feature type="active site" description="Nucleophile" evidence="4 5">
    <location>
        <position position="52"/>
    </location>
</feature>
<comment type="similarity">
    <text evidence="1 4 7">Belongs to the tRNA pseudouridine synthase TruA family.</text>
</comment>
<keyword evidence="10" id="KW-1185">Reference proteome</keyword>
<dbReference type="GO" id="GO:0160147">
    <property type="term" value="F:tRNA pseudouridine(38-40) synthase activity"/>
    <property type="evidence" value="ECO:0007669"/>
    <property type="project" value="UniProtKB-EC"/>
</dbReference>
<dbReference type="InterPro" id="IPR001406">
    <property type="entry name" value="PsdUridine_synth_TruA"/>
</dbReference>
<sequence>MRTVAMIVSYDGTAYSGFQSQPQGQTVQDEIQLALQRLTGEAIKIDGSGRTDAGVHAYGQVISFVTESPIPMKRFAMALNGWLPNDIIVRSAHEMPAGFHARIHAVRKTYRYSITTGKYPNVFTSRYRFHHYNPLDVDAMRKAIVHLLGEHDFSSFTSAGSTKRSHVRTIHEVSIEQDGEDIHTFVTGNGFLYNMVRIIMGTLMWVGEGKWEPERMPRVIEAMDRSQAGPKAGAQGLTLWEVGYPEPFSQWLQIDPANDM</sequence>
<reference evidence="9 10" key="1">
    <citation type="submission" date="2018-06" db="EMBL/GenBank/DDBJ databases">
        <title>Paenibacillus imtechensis sp. nov.</title>
        <authorList>
            <person name="Pinnaka A.K."/>
            <person name="Singh H."/>
            <person name="Kaur M."/>
        </authorList>
    </citation>
    <scope>NUCLEOTIDE SEQUENCE [LARGE SCALE GENOMIC DNA]</scope>
    <source>
        <strain evidence="9 10">SMB1</strain>
    </source>
</reference>
<comment type="function">
    <text evidence="4">Formation of pseudouridine at positions 38, 39 and 40 in the anticodon stem and loop of transfer RNAs.</text>
</comment>
<dbReference type="InterPro" id="IPR020094">
    <property type="entry name" value="TruA/RsuA/RluB/E/F_N"/>
</dbReference>
<dbReference type="RefSeq" id="WP_111145651.1">
    <property type="nucleotide sequence ID" value="NZ_QKRB01000035.1"/>
</dbReference>
<evidence type="ECO:0000256" key="4">
    <source>
        <dbReference type="HAMAP-Rule" id="MF_00171"/>
    </source>
</evidence>
<evidence type="ECO:0000256" key="7">
    <source>
        <dbReference type="RuleBase" id="RU003792"/>
    </source>
</evidence>
<evidence type="ECO:0000313" key="9">
    <source>
        <dbReference type="EMBL" id="PZD96954.1"/>
    </source>
</evidence>
<dbReference type="GO" id="GO:0003723">
    <property type="term" value="F:RNA binding"/>
    <property type="evidence" value="ECO:0007669"/>
    <property type="project" value="InterPro"/>
</dbReference>
<dbReference type="InterPro" id="IPR020103">
    <property type="entry name" value="PsdUridine_synth_cat_dom_sf"/>
</dbReference>
<dbReference type="NCBIfam" id="TIGR00071">
    <property type="entry name" value="hisT_truA"/>
    <property type="match status" value="1"/>
</dbReference>
<dbReference type="PANTHER" id="PTHR11142">
    <property type="entry name" value="PSEUDOURIDYLATE SYNTHASE"/>
    <property type="match status" value="1"/>
</dbReference>
<gene>
    <name evidence="4" type="primary">truA</name>
    <name evidence="9" type="ORF">DNH61_05400</name>
</gene>
<comment type="catalytic activity">
    <reaction evidence="4 7">
        <text>uridine(38/39/40) in tRNA = pseudouridine(38/39/40) in tRNA</text>
        <dbReference type="Rhea" id="RHEA:22376"/>
        <dbReference type="Rhea" id="RHEA-COMP:10085"/>
        <dbReference type="Rhea" id="RHEA-COMP:10087"/>
        <dbReference type="ChEBI" id="CHEBI:65314"/>
        <dbReference type="ChEBI" id="CHEBI:65315"/>
        <dbReference type="EC" id="5.4.99.12"/>
    </reaction>
</comment>
<dbReference type="AlphaFoldDB" id="A0A2W1LR08"/>
<evidence type="ECO:0000259" key="8">
    <source>
        <dbReference type="Pfam" id="PF01416"/>
    </source>
</evidence>
<dbReference type="CDD" id="cd02570">
    <property type="entry name" value="PseudoU_synth_EcTruA"/>
    <property type="match status" value="1"/>
</dbReference>
<comment type="caution">
    <text evidence="4">Lacks conserved residue(s) required for the propagation of feature annotation.</text>
</comment>
<dbReference type="Gene3D" id="3.30.70.580">
    <property type="entry name" value="Pseudouridine synthase I, catalytic domain, N-terminal subdomain"/>
    <property type="match status" value="1"/>
</dbReference>
<dbReference type="InterPro" id="IPR020097">
    <property type="entry name" value="PsdUridine_synth_TruA_a/b_dom"/>
</dbReference>
<keyword evidence="3 4" id="KW-0413">Isomerase</keyword>
<evidence type="ECO:0000313" key="10">
    <source>
        <dbReference type="Proteomes" id="UP000249522"/>
    </source>
</evidence>
<evidence type="ECO:0000256" key="2">
    <source>
        <dbReference type="ARBA" id="ARBA00022694"/>
    </source>
</evidence>
<feature type="domain" description="Pseudouridine synthase I TruA alpha/beta" evidence="8">
    <location>
        <begin position="7"/>
        <end position="101"/>
    </location>
</feature>
<dbReference type="EMBL" id="QKRB01000035">
    <property type="protein sequence ID" value="PZD96954.1"/>
    <property type="molecule type" value="Genomic_DNA"/>
</dbReference>
<dbReference type="GO" id="GO:0031119">
    <property type="term" value="P:tRNA pseudouridine synthesis"/>
    <property type="evidence" value="ECO:0007669"/>
    <property type="project" value="UniProtKB-UniRule"/>
</dbReference>
<dbReference type="Pfam" id="PF01416">
    <property type="entry name" value="PseudoU_synth_1"/>
    <property type="match status" value="2"/>
</dbReference>
<dbReference type="Proteomes" id="UP000249522">
    <property type="component" value="Unassembled WGS sequence"/>
</dbReference>
<dbReference type="InterPro" id="IPR020095">
    <property type="entry name" value="PsdUridine_synth_TruA_C"/>
</dbReference>
<dbReference type="OrthoDB" id="9811823at2"/>
<keyword evidence="2 4" id="KW-0819">tRNA processing</keyword>
<name>A0A2W1LR08_9BACL</name>
<accession>A0A2W1LR08</accession>
<dbReference type="EC" id="5.4.99.12" evidence="4"/>
<dbReference type="SUPFAM" id="SSF55120">
    <property type="entry name" value="Pseudouridine synthase"/>
    <property type="match status" value="1"/>
</dbReference>
<proteinExistence type="inferred from homology"/>
<evidence type="ECO:0000256" key="5">
    <source>
        <dbReference type="PIRSR" id="PIRSR001430-1"/>
    </source>
</evidence>
<feature type="binding site" evidence="4 6">
    <location>
        <position position="110"/>
    </location>
    <ligand>
        <name>substrate</name>
    </ligand>
</feature>
<feature type="domain" description="Pseudouridine synthase I TruA alpha/beta" evidence="8">
    <location>
        <begin position="143"/>
        <end position="245"/>
    </location>
</feature>